<proteinExistence type="predicted"/>
<reference evidence="2" key="1">
    <citation type="journal article" date="2022" name="Int. J. Syst. Evol. Microbiol.">
        <title>Prevotella lacticifex sp. nov., isolated from the rumen of cows.</title>
        <authorList>
            <person name="Shinkai T."/>
            <person name="Ikeyama N."/>
            <person name="Kumagai M."/>
            <person name="Ohmori H."/>
            <person name="Sakamoto M."/>
            <person name="Ohkuma M."/>
            <person name="Mitsumori M."/>
        </authorList>
    </citation>
    <scope>NUCLEOTIDE SEQUENCE</scope>
    <source>
        <strain evidence="2">R5076</strain>
    </source>
</reference>
<keyword evidence="3" id="KW-1185">Reference proteome</keyword>
<sequence>MSDYMFKLQNQDMIAENTNDFQHKVERLIRDHEGEAGFPLLEEFQLVKDDIDDYLFDRQAILDSKGTERSRYTIAGFLIALPVIVMSAFPEEDLPWGGWSIIVAVAIGVGLFLLYLGIQKAIINMRLNRLNSSNPGARDYVEKVLAFDE</sequence>
<dbReference type="AlphaFoldDB" id="A0A9R1CAY0"/>
<keyword evidence="1" id="KW-0472">Membrane</keyword>
<keyword evidence="1" id="KW-0812">Transmembrane</keyword>
<dbReference type="EMBL" id="BPUB01000002">
    <property type="protein sequence ID" value="GJG59307.1"/>
    <property type="molecule type" value="Genomic_DNA"/>
</dbReference>
<dbReference type="Proteomes" id="UP000825483">
    <property type="component" value="Unassembled WGS sequence"/>
</dbReference>
<accession>A0A9R1CAY0</accession>
<gene>
    <name evidence="2" type="ORF">PRLR5076_21580</name>
</gene>
<evidence type="ECO:0000313" key="2">
    <source>
        <dbReference type="EMBL" id="GJG59307.1"/>
    </source>
</evidence>
<feature type="transmembrane region" description="Helical" evidence="1">
    <location>
        <begin position="72"/>
        <end position="90"/>
    </location>
</feature>
<feature type="transmembrane region" description="Helical" evidence="1">
    <location>
        <begin position="96"/>
        <end position="118"/>
    </location>
</feature>
<dbReference type="RefSeq" id="WP_223928795.1">
    <property type="nucleotide sequence ID" value="NZ_BPTU01000001.1"/>
</dbReference>
<comment type="caution">
    <text evidence="2">The sequence shown here is derived from an EMBL/GenBank/DDBJ whole genome shotgun (WGS) entry which is preliminary data.</text>
</comment>
<keyword evidence="1" id="KW-1133">Transmembrane helix</keyword>
<name>A0A9R1CAY0_9BACT</name>
<dbReference type="GeneID" id="72466654"/>
<evidence type="ECO:0000256" key="1">
    <source>
        <dbReference type="SAM" id="Phobius"/>
    </source>
</evidence>
<protein>
    <submittedName>
        <fullName evidence="2">Uncharacterized protein</fullName>
    </submittedName>
</protein>
<evidence type="ECO:0000313" key="3">
    <source>
        <dbReference type="Proteomes" id="UP000825483"/>
    </source>
</evidence>
<organism evidence="2 3">
    <name type="scientific">Prevotella lacticifex</name>
    <dbReference type="NCBI Taxonomy" id="2854755"/>
    <lineage>
        <taxon>Bacteria</taxon>
        <taxon>Pseudomonadati</taxon>
        <taxon>Bacteroidota</taxon>
        <taxon>Bacteroidia</taxon>
        <taxon>Bacteroidales</taxon>
        <taxon>Prevotellaceae</taxon>
        <taxon>Prevotella</taxon>
    </lineage>
</organism>